<name>A0ABD6A701_9EURY</name>
<keyword evidence="3" id="KW-1185">Reference proteome</keyword>
<accession>A0ABD6A701</accession>
<keyword evidence="1" id="KW-1133">Transmembrane helix</keyword>
<organism evidence="2 3">
    <name type="scientific">Halomarina halobia</name>
    <dbReference type="NCBI Taxonomy" id="3033386"/>
    <lineage>
        <taxon>Archaea</taxon>
        <taxon>Methanobacteriati</taxon>
        <taxon>Methanobacteriota</taxon>
        <taxon>Stenosarchaea group</taxon>
        <taxon>Halobacteria</taxon>
        <taxon>Halobacteriales</taxon>
        <taxon>Natronomonadaceae</taxon>
        <taxon>Halomarina</taxon>
    </lineage>
</organism>
<feature type="transmembrane region" description="Helical" evidence="1">
    <location>
        <begin position="12"/>
        <end position="35"/>
    </location>
</feature>
<sequence>MAPDVRTNAVIGAALTLLTAFVPLSPLLGGGVAGYLHRETREVGARVGALSGVLAAVPLFLVASRLWPITAAGFSAAFVGAFAVGLVALVAAYAVGLGALGGYVGSHVAERRRGVSASERGDPR</sequence>
<keyword evidence="1" id="KW-0472">Membrane</keyword>
<feature type="transmembrane region" description="Helical" evidence="1">
    <location>
        <begin position="73"/>
        <end position="104"/>
    </location>
</feature>
<dbReference type="Proteomes" id="UP001596547">
    <property type="component" value="Unassembled WGS sequence"/>
</dbReference>
<dbReference type="RefSeq" id="WP_276304549.1">
    <property type="nucleotide sequence ID" value="NZ_CP119992.1"/>
</dbReference>
<evidence type="ECO:0000313" key="2">
    <source>
        <dbReference type="EMBL" id="MFC7316187.1"/>
    </source>
</evidence>
<gene>
    <name evidence="2" type="ORF">ACFQPE_05170</name>
</gene>
<keyword evidence="1" id="KW-0812">Transmembrane</keyword>
<dbReference type="EMBL" id="JBHTBF010000002">
    <property type="protein sequence ID" value="MFC7316187.1"/>
    <property type="molecule type" value="Genomic_DNA"/>
</dbReference>
<dbReference type="AlphaFoldDB" id="A0ABD6A701"/>
<evidence type="ECO:0000313" key="3">
    <source>
        <dbReference type="Proteomes" id="UP001596547"/>
    </source>
</evidence>
<reference evidence="2 3" key="1">
    <citation type="journal article" date="2019" name="Int. J. Syst. Evol. Microbiol.">
        <title>The Global Catalogue of Microorganisms (GCM) 10K type strain sequencing project: providing services to taxonomists for standard genome sequencing and annotation.</title>
        <authorList>
            <consortium name="The Broad Institute Genomics Platform"/>
            <consortium name="The Broad Institute Genome Sequencing Center for Infectious Disease"/>
            <person name="Wu L."/>
            <person name="Ma J."/>
        </authorList>
    </citation>
    <scope>NUCLEOTIDE SEQUENCE [LARGE SCALE GENOMIC DNA]</scope>
    <source>
        <strain evidence="2 3">PSR21</strain>
    </source>
</reference>
<protein>
    <submittedName>
        <fullName evidence="2">DUF5518 domain-containing protein</fullName>
    </submittedName>
</protein>
<proteinExistence type="predicted"/>
<dbReference type="InterPro" id="IPR040493">
    <property type="entry name" value="DUF5518"/>
</dbReference>
<dbReference type="Pfam" id="PF17647">
    <property type="entry name" value="DUF5518"/>
    <property type="match status" value="1"/>
</dbReference>
<comment type="caution">
    <text evidence="2">The sequence shown here is derived from an EMBL/GenBank/DDBJ whole genome shotgun (WGS) entry which is preliminary data.</text>
</comment>
<feature type="transmembrane region" description="Helical" evidence="1">
    <location>
        <begin position="47"/>
        <end position="67"/>
    </location>
</feature>
<evidence type="ECO:0000256" key="1">
    <source>
        <dbReference type="SAM" id="Phobius"/>
    </source>
</evidence>
<dbReference type="GeneID" id="79314098"/>